<accession>A0A9D2KB45</accession>
<keyword evidence="4" id="KW-1003">Cell membrane</keyword>
<dbReference type="GO" id="GO:0015297">
    <property type="term" value="F:antiporter activity"/>
    <property type="evidence" value="ECO:0007669"/>
    <property type="project" value="UniProtKB-KW"/>
</dbReference>
<keyword evidence="5" id="KW-0633">Potassium transport</keyword>
<evidence type="ECO:0000256" key="10">
    <source>
        <dbReference type="SAM" id="Phobius"/>
    </source>
</evidence>
<keyword evidence="3" id="KW-0050">Antiport</keyword>
<dbReference type="NCBIfam" id="NF003715">
    <property type="entry name" value="PRK05326.1-2"/>
    <property type="match status" value="1"/>
</dbReference>
<dbReference type="GO" id="GO:0008324">
    <property type="term" value="F:monoatomic cation transmembrane transporter activity"/>
    <property type="evidence" value="ECO:0007669"/>
    <property type="project" value="InterPro"/>
</dbReference>
<protein>
    <submittedName>
        <fullName evidence="12">Potassium/proton antiporter</fullName>
    </submittedName>
</protein>
<reference evidence="12" key="1">
    <citation type="journal article" date="2021" name="PeerJ">
        <title>Extensive microbial diversity within the chicken gut microbiome revealed by metagenomics and culture.</title>
        <authorList>
            <person name="Gilroy R."/>
            <person name="Ravi A."/>
            <person name="Getino M."/>
            <person name="Pursley I."/>
            <person name="Horton D.L."/>
            <person name="Alikhan N.F."/>
            <person name="Baker D."/>
            <person name="Gharbi K."/>
            <person name="Hall N."/>
            <person name="Watson M."/>
            <person name="Adriaenssens E.M."/>
            <person name="Foster-Nyarko E."/>
            <person name="Jarju S."/>
            <person name="Secka A."/>
            <person name="Antonio M."/>
            <person name="Oren A."/>
            <person name="Chaudhuri R.R."/>
            <person name="La Ragione R."/>
            <person name="Hildebrand F."/>
            <person name="Pallen M.J."/>
        </authorList>
    </citation>
    <scope>NUCLEOTIDE SEQUENCE</scope>
    <source>
        <strain evidence="12">ChiW4-1371</strain>
    </source>
</reference>
<dbReference type="Gene3D" id="1.20.1530.20">
    <property type="match status" value="1"/>
</dbReference>
<dbReference type="AlphaFoldDB" id="A0A9D2KB45"/>
<dbReference type="InterPro" id="IPR036721">
    <property type="entry name" value="RCK_C_sf"/>
</dbReference>
<evidence type="ECO:0000256" key="2">
    <source>
        <dbReference type="ARBA" id="ARBA00022448"/>
    </source>
</evidence>
<feature type="transmembrane region" description="Helical" evidence="10">
    <location>
        <begin position="264"/>
        <end position="287"/>
    </location>
</feature>
<evidence type="ECO:0000256" key="7">
    <source>
        <dbReference type="ARBA" id="ARBA00022989"/>
    </source>
</evidence>
<dbReference type="GO" id="GO:0005886">
    <property type="term" value="C:plasma membrane"/>
    <property type="evidence" value="ECO:0007669"/>
    <property type="project" value="UniProtKB-SubCell"/>
</dbReference>
<feature type="transmembrane region" description="Helical" evidence="10">
    <location>
        <begin position="293"/>
        <end position="317"/>
    </location>
</feature>
<evidence type="ECO:0000256" key="3">
    <source>
        <dbReference type="ARBA" id="ARBA00022449"/>
    </source>
</evidence>
<feature type="domain" description="RCK C-terminal" evidence="11">
    <location>
        <begin position="461"/>
        <end position="535"/>
    </location>
</feature>
<feature type="transmembrane region" description="Helical" evidence="10">
    <location>
        <begin position="217"/>
        <end position="233"/>
    </location>
</feature>
<dbReference type="NCBIfam" id="NF003716">
    <property type="entry name" value="PRK05326.1-3"/>
    <property type="match status" value="1"/>
</dbReference>
<dbReference type="PANTHER" id="PTHR32507">
    <property type="entry name" value="NA(+)/H(+) ANTIPORTER 1"/>
    <property type="match status" value="1"/>
</dbReference>
<proteinExistence type="predicted"/>
<keyword evidence="5" id="KW-0630">Potassium</keyword>
<dbReference type="InterPro" id="IPR006037">
    <property type="entry name" value="RCK_C"/>
</dbReference>
<dbReference type="Proteomes" id="UP000824176">
    <property type="component" value="Unassembled WGS sequence"/>
</dbReference>
<dbReference type="EMBL" id="DXAQ01000032">
    <property type="protein sequence ID" value="HIZ88716.1"/>
    <property type="molecule type" value="Genomic_DNA"/>
</dbReference>
<dbReference type="InterPro" id="IPR006153">
    <property type="entry name" value="Cation/H_exchanger_TM"/>
</dbReference>
<dbReference type="PROSITE" id="PS51202">
    <property type="entry name" value="RCK_C"/>
    <property type="match status" value="1"/>
</dbReference>
<dbReference type="GO" id="GO:0006813">
    <property type="term" value="P:potassium ion transport"/>
    <property type="evidence" value="ECO:0007669"/>
    <property type="project" value="UniProtKB-KW"/>
</dbReference>
<evidence type="ECO:0000256" key="8">
    <source>
        <dbReference type="ARBA" id="ARBA00023065"/>
    </source>
</evidence>
<dbReference type="Gene3D" id="3.30.70.1450">
    <property type="entry name" value="Regulator of K+ conductance, C-terminal domain"/>
    <property type="match status" value="2"/>
</dbReference>
<name>A0A9D2KB45_9BACT</name>
<evidence type="ECO:0000256" key="6">
    <source>
        <dbReference type="ARBA" id="ARBA00022692"/>
    </source>
</evidence>
<dbReference type="Pfam" id="PF00999">
    <property type="entry name" value="Na_H_Exchanger"/>
    <property type="match status" value="1"/>
</dbReference>
<reference evidence="12" key="2">
    <citation type="submission" date="2021-04" db="EMBL/GenBank/DDBJ databases">
        <authorList>
            <person name="Gilroy R."/>
        </authorList>
    </citation>
    <scope>NUCLEOTIDE SEQUENCE</scope>
    <source>
        <strain evidence="12">ChiW4-1371</strain>
    </source>
</reference>
<dbReference type="GO" id="GO:1902600">
    <property type="term" value="P:proton transmembrane transport"/>
    <property type="evidence" value="ECO:0007669"/>
    <property type="project" value="InterPro"/>
</dbReference>
<sequence length="535" mass="58216">MTSALLILSFVLILCIMLTKVSSKLGMPMLLAFIILGMLFGSDGIVKIPFDDYIVMEQIATIALIFIIFYGGFGTKWSTAKPVVVKAAMLSTIGVVLTALFVGLFCHYVLKFPLLVSFLLGALISSTDAASVFSILRSKRLNLKEGTAPLLELESGSNDPAAYMITIILITMITGDFNAGSFAYMLFAQIVYGIVAGALIAFAAVKVIQKYKFSSTGMVMIFFVAVALLSYSLPAAVGGNGYLSAYIVGIVLGNTKFNDKKPLVYFFDGLTDLMQMLLFFLLGLLAFPSEFPAYAVEAILIALFLTFIARPLAVFMLLTPMKSSINQQLLVSFAGLRGAASIVFAIMAQNGLSSNSEFAGNDLFNIVFLIVLFSIIFQGSLIPFAAKKFNMIDNSEDVMKTFTDYSDEVPVKFIRSSISNEHPWHEKAIKDITLPPDTIIAMILRGHDKIVPKGSTILKPDDTLILCAKAGDNIEGVKISEKHIDSTSPFIGKKVAELKAEKNMLIVMIQRENTVIIPRGNTVINNGDVLIINHS</sequence>
<keyword evidence="8" id="KW-0406">Ion transport</keyword>
<evidence type="ECO:0000256" key="1">
    <source>
        <dbReference type="ARBA" id="ARBA00004651"/>
    </source>
</evidence>
<comment type="caution">
    <text evidence="12">The sequence shown here is derived from an EMBL/GenBank/DDBJ whole genome shotgun (WGS) entry which is preliminary data.</text>
</comment>
<keyword evidence="6 10" id="KW-0812">Transmembrane</keyword>
<feature type="transmembrane region" description="Helical" evidence="10">
    <location>
        <begin position="6"/>
        <end position="23"/>
    </location>
</feature>
<feature type="transmembrane region" description="Helical" evidence="10">
    <location>
        <begin position="54"/>
        <end position="75"/>
    </location>
</feature>
<evidence type="ECO:0000259" key="11">
    <source>
        <dbReference type="PROSITE" id="PS51202"/>
    </source>
</evidence>
<evidence type="ECO:0000256" key="9">
    <source>
        <dbReference type="ARBA" id="ARBA00023136"/>
    </source>
</evidence>
<evidence type="ECO:0000256" key="5">
    <source>
        <dbReference type="ARBA" id="ARBA00022538"/>
    </source>
</evidence>
<keyword evidence="2" id="KW-0813">Transport</keyword>
<feature type="transmembrane region" description="Helical" evidence="10">
    <location>
        <begin position="181"/>
        <end position="205"/>
    </location>
</feature>
<evidence type="ECO:0000313" key="12">
    <source>
        <dbReference type="EMBL" id="HIZ88716.1"/>
    </source>
</evidence>
<dbReference type="SUPFAM" id="SSF116726">
    <property type="entry name" value="TrkA C-terminal domain-like"/>
    <property type="match status" value="2"/>
</dbReference>
<dbReference type="PANTHER" id="PTHR32507:SF7">
    <property type="entry name" value="K(+)_H(+) ANTIPORTER NHAP2"/>
    <property type="match status" value="1"/>
</dbReference>
<dbReference type="Pfam" id="PF02080">
    <property type="entry name" value="TrkA_C"/>
    <property type="match status" value="2"/>
</dbReference>
<evidence type="ECO:0000313" key="13">
    <source>
        <dbReference type="Proteomes" id="UP000824176"/>
    </source>
</evidence>
<feature type="transmembrane region" description="Helical" evidence="10">
    <location>
        <begin position="87"/>
        <end position="110"/>
    </location>
</feature>
<evidence type="ECO:0000256" key="4">
    <source>
        <dbReference type="ARBA" id="ARBA00022475"/>
    </source>
</evidence>
<dbReference type="InterPro" id="IPR038770">
    <property type="entry name" value="Na+/solute_symporter_sf"/>
</dbReference>
<feature type="transmembrane region" description="Helical" evidence="10">
    <location>
        <begin position="329"/>
        <end position="348"/>
    </location>
</feature>
<keyword evidence="7 10" id="KW-1133">Transmembrane helix</keyword>
<organism evidence="12 13">
    <name type="scientific">Candidatus Mucispirillum faecigallinarum</name>
    <dbReference type="NCBI Taxonomy" id="2838699"/>
    <lineage>
        <taxon>Bacteria</taxon>
        <taxon>Pseudomonadati</taxon>
        <taxon>Deferribacterota</taxon>
        <taxon>Deferribacteres</taxon>
        <taxon>Deferribacterales</taxon>
        <taxon>Mucispirillaceae</taxon>
        <taxon>Mucispirillum</taxon>
    </lineage>
</organism>
<gene>
    <name evidence="12" type="ORF">H9804_02130</name>
</gene>
<comment type="subcellular location">
    <subcellularLocation>
        <location evidence="1">Cell membrane</location>
        <topology evidence="1">Multi-pass membrane protein</topology>
    </subcellularLocation>
</comment>
<feature type="transmembrane region" description="Helical" evidence="10">
    <location>
        <begin position="363"/>
        <end position="386"/>
    </location>
</feature>
<feature type="transmembrane region" description="Helical" evidence="10">
    <location>
        <begin position="116"/>
        <end position="136"/>
    </location>
</feature>
<keyword evidence="9 10" id="KW-0472">Membrane</keyword>